<organism evidence="3 4">
    <name type="scientific">Macleaya cordata</name>
    <name type="common">Five-seeded plume-poppy</name>
    <name type="synonym">Bocconia cordata</name>
    <dbReference type="NCBI Taxonomy" id="56857"/>
    <lineage>
        <taxon>Eukaryota</taxon>
        <taxon>Viridiplantae</taxon>
        <taxon>Streptophyta</taxon>
        <taxon>Embryophyta</taxon>
        <taxon>Tracheophyta</taxon>
        <taxon>Spermatophyta</taxon>
        <taxon>Magnoliopsida</taxon>
        <taxon>Ranunculales</taxon>
        <taxon>Papaveraceae</taxon>
        <taxon>Papaveroideae</taxon>
        <taxon>Macleaya</taxon>
    </lineage>
</organism>
<dbReference type="OMA" id="EYEYTSG"/>
<dbReference type="SMART" id="SM01054">
    <property type="entry name" value="CaM_binding"/>
    <property type="match status" value="1"/>
</dbReference>
<sequence length="463" mass="51641">MAEGRIEVPKTPERTNPKDPKLRRNSTGKTSTSGSGGKILPHYLRASTNSCHEFCKYGRKHAFEEVGKRPVLKGIRSTLVESQKPVKTLTLVDRKKKPVIKPKPSPDQQVRVLETPKTIKKETTSVKKIDVPAKPAPAKLSSSPLNTSRGVMAKRNSDNKIIKIAGASKIGQKKAVVLPKVSLSPKPSANRVTSSNAKYKVPKTVSPPLKNQKNVTKDESNIPKEEKVREKTLYIIEPKLEDESLKLAHSLTSLPSPSTSSSPLSSPSLPLPERELEEDQHEGEIKEECVDSEYTIDDDNGTLSESDETEHGNQMETSNEEYKRRSRTKVQVEDEELAQKLNFRRGKVVNLQPENNAARRLRFNRGRVLGNNENGENDTRRRFRRREMGDGDRNSGKPESENVVLRHQDVQGKKDTQVLFNNVIEETASKLVEKRKSKVKALVGAFETVISLQESKAPATSIG</sequence>
<feature type="region of interest" description="Disordered" evidence="1">
    <location>
        <begin position="368"/>
        <end position="401"/>
    </location>
</feature>
<feature type="domain" description="Calmodulin-binding" evidence="2">
    <location>
        <begin position="337"/>
        <end position="451"/>
    </location>
</feature>
<dbReference type="EMBL" id="MVGT01001416">
    <property type="protein sequence ID" value="OVA12142.1"/>
    <property type="molecule type" value="Genomic_DNA"/>
</dbReference>
<dbReference type="InterPro" id="IPR012417">
    <property type="entry name" value="CaM-bd_dom_pln"/>
</dbReference>
<feature type="compositionally biased region" description="Basic and acidic residues" evidence="1">
    <location>
        <begin position="1"/>
        <end position="22"/>
    </location>
</feature>
<evidence type="ECO:0000256" key="1">
    <source>
        <dbReference type="SAM" id="MobiDB-lite"/>
    </source>
</evidence>
<dbReference type="InParanoid" id="A0A200QNY5"/>
<reference evidence="3 4" key="1">
    <citation type="journal article" date="2017" name="Mol. Plant">
        <title>The Genome of Medicinal Plant Macleaya cordata Provides New Insights into Benzylisoquinoline Alkaloids Metabolism.</title>
        <authorList>
            <person name="Liu X."/>
            <person name="Liu Y."/>
            <person name="Huang P."/>
            <person name="Ma Y."/>
            <person name="Qing Z."/>
            <person name="Tang Q."/>
            <person name="Cao H."/>
            <person name="Cheng P."/>
            <person name="Zheng Y."/>
            <person name="Yuan Z."/>
            <person name="Zhou Y."/>
            <person name="Liu J."/>
            <person name="Tang Z."/>
            <person name="Zhuo Y."/>
            <person name="Zhang Y."/>
            <person name="Yu L."/>
            <person name="Huang J."/>
            <person name="Yang P."/>
            <person name="Peng Q."/>
            <person name="Zhang J."/>
            <person name="Jiang W."/>
            <person name="Zhang Z."/>
            <person name="Lin K."/>
            <person name="Ro D.K."/>
            <person name="Chen X."/>
            <person name="Xiong X."/>
            <person name="Shang Y."/>
            <person name="Huang S."/>
            <person name="Zeng J."/>
        </authorList>
    </citation>
    <scope>NUCLEOTIDE SEQUENCE [LARGE SCALE GENOMIC DNA]</scope>
    <source>
        <strain evidence="4">cv. BLH2017</strain>
        <tissue evidence="3">Root</tissue>
    </source>
</reference>
<accession>A0A200QNY5</accession>
<feature type="compositionally biased region" description="Polar residues" evidence="1">
    <location>
        <begin position="185"/>
        <end position="197"/>
    </location>
</feature>
<dbReference type="AlphaFoldDB" id="A0A200QNY5"/>
<gene>
    <name evidence="3" type="ORF">BVC80_1773g30</name>
</gene>
<evidence type="ECO:0000313" key="4">
    <source>
        <dbReference type="Proteomes" id="UP000195402"/>
    </source>
</evidence>
<dbReference type="PANTHER" id="PTHR33349:SF1">
    <property type="entry name" value="EMB|CAB62594.1"/>
    <property type="match status" value="1"/>
</dbReference>
<feature type="region of interest" description="Disordered" evidence="1">
    <location>
        <begin position="1"/>
        <end position="41"/>
    </location>
</feature>
<feature type="region of interest" description="Disordered" evidence="1">
    <location>
        <begin position="182"/>
        <end position="231"/>
    </location>
</feature>
<evidence type="ECO:0000313" key="3">
    <source>
        <dbReference type="EMBL" id="OVA12142.1"/>
    </source>
</evidence>
<feature type="compositionally biased region" description="Acidic residues" evidence="1">
    <location>
        <begin position="290"/>
        <end position="308"/>
    </location>
</feature>
<protein>
    <submittedName>
        <fullName evidence="3">Calmodulin-binding domain</fullName>
    </submittedName>
</protein>
<evidence type="ECO:0000259" key="2">
    <source>
        <dbReference type="SMART" id="SM01054"/>
    </source>
</evidence>
<comment type="caution">
    <text evidence="3">The sequence shown here is derived from an EMBL/GenBank/DDBJ whole genome shotgun (WGS) entry which is preliminary data.</text>
</comment>
<dbReference type="Pfam" id="PF07839">
    <property type="entry name" value="CaM_binding"/>
    <property type="match status" value="1"/>
</dbReference>
<dbReference type="FunCoup" id="A0A200QNY5">
    <property type="interactions" value="194"/>
</dbReference>
<feature type="compositionally biased region" description="Basic and acidic residues" evidence="1">
    <location>
        <begin position="386"/>
        <end position="401"/>
    </location>
</feature>
<dbReference type="Proteomes" id="UP000195402">
    <property type="component" value="Unassembled WGS sequence"/>
</dbReference>
<feature type="region of interest" description="Disordered" evidence="1">
    <location>
        <begin position="248"/>
        <end position="332"/>
    </location>
</feature>
<dbReference type="OrthoDB" id="766386at2759"/>
<keyword evidence="4" id="KW-1185">Reference proteome</keyword>
<name>A0A200QNY5_MACCD</name>
<dbReference type="GO" id="GO:0005516">
    <property type="term" value="F:calmodulin binding"/>
    <property type="evidence" value="ECO:0007669"/>
    <property type="project" value="InterPro"/>
</dbReference>
<feature type="compositionally biased region" description="Low complexity" evidence="1">
    <location>
        <begin position="250"/>
        <end position="268"/>
    </location>
</feature>
<dbReference type="PANTHER" id="PTHR33349">
    <property type="entry name" value="EMB|CAB62594.1"/>
    <property type="match status" value="1"/>
</dbReference>
<dbReference type="STRING" id="56857.A0A200QNY5"/>
<feature type="compositionally biased region" description="Basic and acidic residues" evidence="1">
    <location>
        <begin position="215"/>
        <end position="231"/>
    </location>
</feature>
<proteinExistence type="predicted"/>